<dbReference type="OrthoDB" id="882724at2"/>
<protein>
    <submittedName>
        <fullName evidence="2">Uncharacterized protein</fullName>
    </submittedName>
</protein>
<proteinExistence type="predicted"/>
<evidence type="ECO:0000313" key="2">
    <source>
        <dbReference type="EMBL" id="RAK68039.1"/>
    </source>
</evidence>
<evidence type="ECO:0000256" key="1">
    <source>
        <dbReference type="SAM" id="SignalP"/>
    </source>
</evidence>
<accession>A0A328BN81</accession>
<feature type="chain" id="PRO_5016368685" evidence="1">
    <location>
        <begin position="20"/>
        <end position="234"/>
    </location>
</feature>
<reference evidence="3" key="1">
    <citation type="submission" date="2018-05" db="EMBL/GenBank/DDBJ databases">
        <authorList>
            <person name="Nie L."/>
        </authorList>
    </citation>
    <scope>NUCLEOTIDE SEQUENCE [LARGE SCALE GENOMIC DNA]</scope>
    <source>
        <strain evidence="3">NL</strain>
    </source>
</reference>
<keyword evidence="3" id="KW-1185">Reference proteome</keyword>
<comment type="caution">
    <text evidence="2">The sequence shown here is derived from an EMBL/GenBank/DDBJ whole genome shotgun (WGS) entry which is preliminary data.</text>
</comment>
<sequence>MTRTFFLVAAALLPLAALGQTKATPAPAAASSTAQLESQLSTEICQDFEKLNAAKPFARLSQEEARSTLQQSMMQTAMRHPAEVEQLMQTGGADSQLAMQALGQRVGVKLMTDCPVALVLFTRLAGRPAETVATLDLTVTEAERPLLEKLAQGVCADLTAVTAKQPLAGQSVDQRLQLIQQAMQRVTKAHAKEISAQYGPEIFLDSERLQTMGAKVGKLTTSQCTALVAAFGTN</sequence>
<keyword evidence="1" id="KW-0732">Signal</keyword>
<dbReference type="RefSeq" id="WP_111477652.1">
    <property type="nucleotide sequence ID" value="NZ_QHKM01000002.1"/>
</dbReference>
<name>A0A328BN81_9BACT</name>
<gene>
    <name evidence="2" type="ORF">DLM85_08335</name>
</gene>
<dbReference type="EMBL" id="QHKM01000002">
    <property type="protein sequence ID" value="RAK68039.1"/>
    <property type="molecule type" value="Genomic_DNA"/>
</dbReference>
<feature type="signal peptide" evidence="1">
    <location>
        <begin position="1"/>
        <end position="19"/>
    </location>
</feature>
<evidence type="ECO:0000313" key="3">
    <source>
        <dbReference type="Proteomes" id="UP000248553"/>
    </source>
</evidence>
<organism evidence="2 3">
    <name type="scientific">Hymenobacter edaphi</name>
    <dbReference type="NCBI Taxonomy" id="2211146"/>
    <lineage>
        <taxon>Bacteria</taxon>
        <taxon>Pseudomonadati</taxon>
        <taxon>Bacteroidota</taxon>
        <taxon>Cytophagia</taxon>
        <taxon>Cytophagales</taxon>
        <taxon>Hymenobacteraceae</taxon>
        <taxon>Hymenobacter</taxon>
    </lineage>
</organism>
<dbReference type="Proteomes" id="UP000248553">
    <property type="component" value="Unassembled WGS sequence"/>
</dbReference>
<dbReference type="AlphaFoldDB" id="A0A328BN81"/>